<keyword evidence="3" id="KW-0812">Transmembrane</keyword>
<evidence type="ECO:0000313" key="5">
    <source>
        <dbReference type="EMBL" id="TWT70528.1"/>
    </source>
</evidence>
<evidence type="ECO:0000259" key="4">
    <source>
        <dbReference type="Pfam" id="PF02397"/>
    </source>
</evidence>
<comment type="similarity">
    <text evidence="1">Belongs to the bacterial sugar transferase family.</text>
</comment>
<gene>
    <name evidence="5" type="primary">epsL_2</name>
    <name evidence="5" type="ORF">Pan14r_28350</name>
</gene>
<dbReference type="Pfam" id="PF02397">
    <property type="entry name" value="Bac_transf"/>
    <property type="match status" value="1"/>
</dbReference>
<evidence type="ECO:0000256" key="3">
    <source>
        <dbReference type="SAM" id="Phobius"/>
    </source>
</evidence>
<dbReference type="EC" id="2.-.-.-" evidence="5"/>
<reference evidence="5 6" key="1">
    <citation type="submission" date="2019-02" db="EMBL/GenBank/DDBJ databases">
        <title>Deep-cultivation of Planctomycetes and their phenomic and genomic characterization uncovers novel biology.</title>
        <authorList>
            <person name="Wiegand S."/>
            <person name="Jogler M."/>
            <person name="Boedeker C."/>
            <person name="Pinto D."/>
            <person name="Vollmers J."/>
            <person name="Rivas-Marin E."/>
            <person name="Kohn T."/>
            <person name="Peeters S.H."/>
            <person name="Heuer A."/>
            <person name="Rast P."/>
            <person name="Oberbeckmann S."/>
            <person name="Bunk B."/>
            <person name="Jeske O."/>
            <person name="Meyerdierks A."/>
            <person name="Storesund J.E."/>
            <person name="Kallscheuer N."/>
            <person name="Luecker S."/>
            <person name="Lage O.M."/>
            <person name="Pohl T."/>
            <person name="Merkel B.J."/>
            <person name="Hornburger P."/>
            <person name="Mueller R.-W."/>
            <person name="Bruemmer F."/>
            <person name="Labrenz M."/>
            <person name="Spormann A.M."/>
            <person name="Op Den Camp H."/>
            <person name="Overmann J."/>
            <person name="Amann R."/>
            <person name="Jetten M.S.M."/>
            <person name="Mascher T."/>
            <person name="Medema M.H."/>
            <person name="Devos D.P."/>
            <person name="Kaster A.-K."/>
            <person name="Ovreas L."/>
            <person name="Rohde M."/>
            <person name="Galperin M.Y."/>
            <person name="Jogler C."/>
        </authorList>
    </citation>
    <scope>NUCLEOTIDE SEQUENCE [LARGE SCALE GENOMIC DNA]</scope>
    <source>
        <strain evidence="5 6">Pan14r</strain>
    </source>
</reference>
<evidence type="ECO:0000256" key="1">
    <source>
        <dbReference type="ARBA" id="ARBA00006464"/>
    </source>
</evidence>
<comment type="caution">
    <text evidence="5">The sequence shown here is derived from an EMBL/GenBank/DDBJ whole genome shotgun (WGS) entry which is preliminary data.</text>
</comment>
<name>A0A5C5Y6G1_9PLAN</name>
<dbReference type="OrthoDB" id="9766874at2"/>
<feature type="domain" description="Bacterial sugar transferase" evidence="4">
    <location>
        <begin position="2"/>
        <end position="176"/>
    </location>
</feature>
<evidence type="ECO:0000313" key="6">
    <source>
        <dbReference type="Proteomes" id="UP000317238"/>
    </source>
</evidence>
<keyword evidence="3" id="KW-0472">Membrane</keyword>
<dbReference type="PANTHER" id="PTHR30576">
    <property type="entry name" value="COLANIC BIOSYNTHESIS UDP-GLUCOSE LIPID CARRIER TRANSFERASE"/>
    <property type="match status" value="1"/>
</dbReference>
<dbReference type="InterPro" id="IPR003362">
    <property type="entry name" value="Bact_transf"/>
</dbReference>
<dbReference type="Proteomes" id="UP000317238">
    <property type="component" value="Unassembled WGS sequence"/>
</dbReference>
<feature type="transmembrane region" description="Helical" evidence="3">
    <location>
        <begin position="12"/>
        <end position="32"/>
    </location>
</feature>
<keyword evidence="3" id="KW-1133">Transmembrane helix</keyword>
<dbReference type="GO" id="GO:0016780">
    <property type="term" value="F:phosphotransferase activity, for other substituted phosphate groups"/>
    <property type="evidence" value="ECO:0007669"/>
    <property type="project" value="TreeGrafter"/>
</dbReference>
<keyword evidence="5" id="KW-0808">Transferase</keyword>
<accession>A0A5C5Y6G1</accession>
<proteinExistence type="inferred from homology"/>
<dbReference type="PANTHER" id="PTHR30576:SF8">
    <property type="entry name" value="UNDECAPRENYL-PHOSPHATE GALACTOSE PHOSPHOTRANSFERASE"/>
    <property type="match status" value="1"/>
</dbReference>
<organism evidence="5 6">
    <name type="scientific">Crateriforma conspicua</name>
    <dbReference type="NCBI Taxonomy" id="2527996"/>
    <lineage>
        <taxon>Bacteria</taxon>
        <taxon>Pseudomonadati</taxon>
        <taxon>Planctomycetota</taxon>
        <taxon>Planctomycetia</taxon>
        <taxon>Planctomycetales</taxon>
        <taxon>Planctomycetaceae</taxon>
        <taxon>Crateriforma</taxon>
    </lineage>
</organism>
<keyword evidence="6" id="KW-1185">Reference proteome</keyword>
<dbReference type="RefSeq" id="WP_146440649.1">
    <property type="nucleotide sequence ID" value="NZ_SJPL01000001.1"/>
</dbReference>
<dbReference type="EMBL" id="SJPL01000001">
    <property type="protein sequence ID" value="TWT70528.1"/>
    <property type="molecule type" value="Genomic_DNA"/>
</dbReference>
<dbReference type="AlphaFoldDB" id="A0A5C5Y6G1"/>
<evidence type="ECO:0000256" key="2">
    <source>
        <dbReference type="SAM" id="MobiDB-lite"/>
    </source>
</evidence>
<protein>
    <submittedName>
        <fullName evidence="5">Putative sugar transferase EpsL</fullName>
        <ecNumber evidence="5">2.-.-.-</ecNumber>
    </submittedName>
</protein>
<sequence>MKRVLDTCVSTALLVGAVPFIFCVSVLVRFLLGTPIFFRQRRPGLKGKPFELMKFRTMTDARDPQGQLLPDDQRVTKLGRFLRSSSLDELPTLLNVIRGDMSLVGPRPLLMEYLPMYTAEENRRHEVRPGITGWAQVNGRNAIRWEEKFRLDVWYVDHQSLWLDLYILILTAWKVVRRSDISADGHATMPKFERRPSSNNACDPADALPNIS</sequence>
<feature type="region of interest" description="Disordered" evidence="2">
    <location>
        <begin position="187"/>
        <end position="212"/>
    </location>
</feature>